<dbReference type="Proteomes" id="UP000245647">
    <property type="component" value="Unassembled WGS sequence"/>
</dbReference>
<dbReference type="Pfam" id="PF04773">
    <property type="entry name" value="FecR"/>
    <property type="match status" value="1"/>
</dbReference>
<dbReference type="InterPro" id="IPR012373">
    <property type="entry name" value="Ferrdict_sens_TM"/>
</dbReference>
<proteinExistence type="predicted"/>
<keyword evidence="5" id="KW-1185">Reference proteome</keyword>
<protein>
    <submittedName>
        <fullName evidence="4">Uncharacterized protein</fullName>
    </submittedName>
</protein>
<gene>
    <name evidence="4" type="ORF">DDR33_06595</name>
</gene>
<feature type="domain" description="FecR protein" evidence="2">
    <location>
        <begin position="106"/>
        <end position="199"/>
    </location>
</feature>
<evidence type="ECO:0000256" key="1">
    <source>
        <dbReference type="SAM" id="Phobius"/>
    </source>
</evidence>
<feature type="transmembrane region" description="Helical" evidence="1">
    <location>
        <begin position="68"/>
        <end position="87"/>
    </location>
</feature>
<accession>A0A2U2PJQ3</accession>
<dbReference type="Pfam" id="PF16344">
    <property type="entry name" value="FecR_C"/>
    <property type="match status" value="1"/>
</dbReference>
<evidence type="ECO:0000259" key="3">
    <source>
        <dbReference type="Pfam" id="PF16344"/>
    </source>
</evidence>
<dbReference type="InterPro" id="IPR006860">
    <property type="entry name" value="FecR"/>
</dbReference>
<dbReference type="PANTHER" id="PTHR30273">
    <property type="entry name" value="PERIPLASMIC SIGNAL SENSOR AND SIGMA FACTOR ACTIVATOR FECR-RELATED"/>
    <property type="match status" value="1"/>
</dbReference>
<dbReference type="GO" id="GO:0016989">
    <property type="term" value="F:sigma factor antagonist activity"/>
    <property type="evidence" value="ECO:0007669"/>
    <property type="project" value="TreeGrafter"/>
</dbReference>
<keyword evidence="1" id="KW-0472">Membrane</keyword>
<dbReference type="Gene3D" id="3.55.50.30">
    <property type="match status" value="1"/>
</dbReference>
<dbReference type="Gene3D" id="2.60.120.1440">
    <property type="match status" value="1"/>
</dbReference>
<dbReference type="InterPro" id="IPR032508">
    <property type="entry name" value="FecR_C"/>
</dbReference>
<sequence length="313" mass="35421">MNRLIRRYQTNKATSAERYIIDRWYESFLNERKTTGNQPETAGLDVFKEKILREVLNKRQPVPLYRRLGTGIAAAIALLLLSVTMLIRNGTADKSTAPARQCYTAVSTGIGEVKRLVLSDSSVIFLNANSSLYIPPNFRKQNRVVKLQGEAFFDIKKDSRRPFKVYTGSVEVRVLGTSFNVRGYTPTRSITISVSTGKVSVSGRSGIAGILNKGRKMEISTKSGRSVFSGFNTEKDAGWRSGTTVLEQASFGDLAELFYNYYGIKLQTVDPEIKTMKYNFTIRASRQWNKTLLQLCRMTGKKFRKEENRIILY</sequence>
<keyword evidence="1" id="KW-1133">Transmembrane helix</keyword>
<comment type="caution">
    <text evidence="4">The sequence shown here is derived from an EMBL/GenBank/DDBJ whole genome shotgun (WGS) entry which is preliminary data.</text>
</comment>
<dbReference type="EMBL" id="QEAS01000004">
    <property type="protein sequence ID" value="PWG81494.1"/>
    <property type="molecule type" value="Genomic_DNA"/>
</dbReference>
<evidence type="ECO:0000313" key="5">
    <source>
        <dbReference type="Proteomes" id="UP000245647"/>
    </source>
</evidence>
<organism evidence="4 5">
    <name type="scientific">Pararcticibacter amylolyticus</name>
    <dbReference type="NCBI Taxonomy" id="2173175"/>
    <lineage>
        <taxon>Bacteria</taxon>
        <taxon>Pseudomonadati</taxon>
        <taxon>Bacteroidota</taxon>
        <taxon>Sphingobacteriia</taxon>
        <taxon>Sphingobacteriales</taxon>
        <taxon>Sphingobacteriaceae</taxon>
        <taxon>Pararcticibacter</taxon>
    </lineage>
</organism>
<keyword evidence="1" id="KW-0812">Transmembrane</keyword>
<dbReference type="AlphaFoldDB" id="A0A2U2PJQ3"/>
<evidence type="ECO:0000259" key="2">
    <source>
        <dbReference type="Pfam" id="PF04773"/>
    </source>
</evidence>
<dbReference type="PANTHER" id="PTHR30273:SF2">
    <property type="entry name" value="PROTEIN FECR"/>
    <property type="match status" value="1"/>
</dbReference>
<evidence type="ECO:0000313" key="4">
    <source>
        <dbReference type="EMBL" id="PWG81494.1"/>
    </source>
</evidence>
<name>A0A2U2PJQ3_9SPHI</name>
<dbReference type="PIRSF" id="PIRSF018266">
    <property type="entry name" value="FecR"/>
    <property type="match status" value="1"/>
</dbReference>
<reference evidence="4 5" key="1">
    <citation type="submission" date="2018-04" db="EMBL/GenBank/DDBJ databases">
        <title>Pedobacter chongqingensis sp. nov., isolated from a rottenly hemp rope.</title>
        <authorList>
            <person name="Cai Y."/>
        </authorList>
    </citation>
    <scope>NUCLEOTIDE SEQUENCE [LARGE SCALE GENOMIC DNA]</scope>
    <source>
        <strain evidence="4 5">FJ4-8</strain>
    </source>
</reference>
<feature type="domain" description="Protein FecR C-terminal" evidence="3">
    <location>
        <begin position="245"/>
        <end position="312"/>
    </location>
</feature>